<protein>
    <submittedName>
        <fullName evidence="1">Uncharacterized protein</fullName>
    </submittedName>
</protein>
<evidence type="ECO:0000313" key="2">
    <source>
        <dbReference type="Proteomes" id="UP000053477"/>
    </source>
</evidence>
<proteinExistence type="predicted"/>
<dbReference type="InParanoid" id="A0A0H2RVZ1"/>
<evidence type="ECO:0000313" key="1">
    <source>
        <dbReference type="EMBL" id="KLO13598.1"/>
    </source>
</evidence>
<dbReference type="Proteomes" id="UP000053477">
    <property type="component" value="Unassembled WGS sequence"/>
</dbReference>
<reference evidence="1 2" key="1">
    <citation type="submission" date="2015-04" db="EMBL/GenBank/DDBJ databases">
        <title>Complete genome sequence of Schizopora paradoxa KUC8140, a cosmopolitan wood degrader in East Asia.</title>
        <authorList>
            <consortium name="DOE Joint Genome Institute"/>
            <person name="Min B."/>
            <person name="Park H."/>
            <person name="Jang Y."/>
            <person name="Kim J.-J."/>
            <person name="Kim K.H."/>
            <person name="Pangilinan J."/>
            <person name="Lipzen A."/>
            <person name="Riley R."/>
            <person name="Grigoriev I.V."/>
            <person name="Spatafora J.W."/>
            <person name="Choi I.-G."/>
        </authorList>
    </citation>
    <scope>NUCLEOTIDE SEQUENCE [LARGE SCALE GENOMIC DNA]</scope>
    <source>
        <strain evidence="1 2">KUC8140</strain>
    </source>
</reference>
<organism evidence="1 2">
    <name type="scientific">Schizopora paradoxa</name>
    <dbReference type="NCBI Taxonomy" id="27342"/>
    <lineage>
        <taxon>Eukaryota</taxon>
        <taxon>Fungi</taxon>
        <taxon>Dikarya</taxon>
        <taxon>Basidiomycota</taxon>
        <taxon>Agaricomycotina</taxon>
        <taxon>Agaricomycetes</taxon>
        <taxon>Hymenochaetales</taxon>
        <taxon>Schizoporaceae</taxon>
        <taxon>Schizopora</taxon>
    </lineage>
</organism>
<name>A0A0H2RVZ1_9AGAM</name>
<accession>A0A0H2RVZ1</accession>
<sequence>MRELSRSSPRPALRKGPSCVMLALRDVQTDVHIKSCRRRGAHLRNHSDLFTRLVVLGTDCSKN</sequence>
<keyword evidence="2" id="KW-1185">Reference proteome</keyword>
<dbReference type="EMBL" id="KQ085957">
    <property type="protein sequence ID" value="KLO13598.1"/>
    <property type="molecule type" value="Genomic_DNA"/>
</dbReference>
<gene>
    <name evidence="1" type="ORF">SCHPADRAFT_355756</name>
</gene>
<dbReference type="AlphaFoldDB" id="A0A0H2RVZ1"/>